<comment type="caution">
    <text evidence="8">The sequence shown here is derived from an EMBL/GenBank/DDBJ whole genome shotgun (WGS) entry which is preliminary data.</text>
</comment>
<evidence type="ECO:0000256" key="2">
    <source>
        <dbReference type="ARBA" id="ARBA00007362"/>
    </source>
</evidence>
<feature type="transmembrane region" description="Helical" evidence="6">
    <location>
        <begin position="213"/>
        <end position="235"/>
    </location>
</feature>
<evidence type="ECO:0000259" key="7">
    <source>
        <dbReference type="Pfam" id="PF00892"/>
    </source>
</evidence>
<dbReference type="GO" id="GO:0016020">
    <property type="term" value="C:membrane"/>
    <property type="evidence" value="ECO:0007669"/>
    <property type="project" value="UniProtKB-SubCell"/>
</dbReference>
<evidence type="ECO:0000256" key="6">
    <source>
        <dbReference type="SAM" id="Phobius"/>
    </source>
</evidence>
<feature type="transmembrane region" description="Helical" evidence="6">
    <location>
        <begin position="242"/>
        <end position="260"/>
    </location>
</feature>
<evidence type="ECO:0000313" key="9">
    <source>
        <dbReference type="Proteomes" id="UP000030528"/>
    </source>
</evidence>
<feature type="transmembrane region" description="Helical" evidence="6">
    <location>
        <begin position="146"/>
        <end position="164"/>
    </location>
</feature>
<feature type="transmembrane region" description="Helical" evidence="6">
    <location>
        <begin position="5"/>
        <end position="23"/>
    </location>
</feature>
<dbReference type="EMBL" id="AVPE01000009">
    <property type="protein sequence ID" value="KGX91548.1"/>
    <property type="molecule type" value="Genomic_DNA"/>
</dbReference>
<gene>
    <name evidence="8" type="ORF">N781_03385</name>
</gene>
<feature type="domain" description="EamA" evidence="7">
    <location>
        <begin position="150"/>
        <end position="284"/>
    </location>
</feature>
<feature type="transmembrane region" description="Helical" evidence="6">
    <location>
        <begin position="66"/>
        <end position="85"/>
    </location>
</feature>
<feature type="transmembrane region" description="Helical" evidence="6">
    <location>
        <begin position="171"/>
        <end position="193"/>
    </location>
</feature>
<keyword evidence="4 6" id="KW-1133">Transmembrane helix</keyword>
<evidence type="ECO:0000256" key="4">
    <source>
        <dbReference type="ARBA" id="ARBA00022989"/>
    </source>
</evidence>
<name>A0A0A5GK22_9BACI</name>
<dbReference type="PANTHER" id="PTHR32322">
    <property type="entry name" value="INNER MEMBRANE TRANSPORTER"/>
    <property type="match status" value="1"/>
</dbReference>
<dbReference type="RefSeq" id="WP_036769935.1">
    <property type="nucleotide sequence ID" value="NZ_AULI01000009.1"/>
</dbReference>
<dbReference type="Pfam" id="PF00892">
    <property type="entry name" value="EamA"/>
    <property type="match status" value="2"/>
</dbReference>
<dbReference type="eggNOG" id="COG0697">
    <property type="taxonomic scope" value="Bacteria"/>
</dbReference>
<protein>
    <submittedName>
        <fullName evidence="8">Multidrug transporter</fullName>
    </submittedName>
</protein>
<accession>A0A0A5GK22</accession>
<feature type="transmembrane region" description="Helical" evidence="6">
    <location>
        <begin position="266"/>
        <end position="285"/>
    </location>
</feature>
<comment type="subcellular location">
    <subcellularLocation>
        <location evidence="1">Endomembrane system</location>
        <topology evidence="1">Multi-pass membrane protein</topology>
    </subcellularLocation>
</comment>
<evidence type="ECO:0000256" key="1">
    <source>
        <dbReference type="ARBA" id="ARBA00004127"/>
    </source>
</evidence>
<feature type="domain" description="EamA" evidence="7">
    <location>
        <begin position="12"/>
        <end position="136"/>
    </location>
</feature>
<sequence>MEKRLYAGLGALALIWGTSFLFIKLLVEEMGVWEVVFFRCLFGAIALWVIVILKGGIRFRAMPWKALLLIGLTNNTLPWGFIAISETQISSGLASILNATTPLMTALVGYFIFRRSLHKKHWLGIGVGFFGIFVLSDLQLGTLEGMNLAGTFTMLLASLCYGFSSQFTKRYVSNVSSMAVGAITLTFASIYSLAFAQWNGTMNFAAIAQPNVFFAFIGLGSFGSGIAIFIFYYLIQKGSAEFATMVTYLVPLTALLWGSVFLGESITAQTIAGLLFILAGVRLSTSSISKNRGKKYDTTYRVSRH</sequence>
<dbReference type="InterPro" id="IPR037185">
    <property type="entry name" value="EmrE-like"/>
</dbReference>
<dbReference type="SUPFAM" id="SSF103481">
    <property type="entry name" value="Multidrug resistance efflux transporter EmrE"/>
    <property type="match status" value="2"/>
</dbReference>
<keyword evidence="3 6" id="KW-0812">Transmembrane</keyword>
<organism evidence="8 9">
    <name type="scientific">Pontibacillus halophilus JSM 076056 = DSM 19796</name>
    <dbReference type="NCBI Taxonomy" id="1385510"/>
    <lineage>
        <taxon>Bacteria</taxon>
        <taxon>Bacillati</taxon>
        <taxon>Bacillota</taxon>
        <taxon>Bacilli</taxon>
        <taxon>Bacillales</taxon>
        <taxon>Bacillaceae</taxon>
        <taxon>Pontibacillus</taxon>
    </lineage>
</organism>
<evidence type="ECO:0000256" key="3">
    <source>
        <dbReference type="ARBA" id="ARBA00022692"/>
    </source>
</evidence>
<evidence type="ECO:0000256" key="5">
    <source>
        <dbReference type="ARBA" id="ARBA00023136"/>
    </source>
</evidence>
<feature type="transmembrane region" description="Helical" evidence="6">
    <location>
        <begin position="35"/>
        <end position="54"/>
    </location>
</feature>
<evidence type="ECO:0000313" key="8">
    <source>
        <dbReference type="EMBL" id="KGX91548.1"/>
    </source>
</evidence>
<dbReference type="Proteomes" id="UP000030528">
    <property type="component" value="Unassembled WGS sequence"/>
</dbReference>
<reference evidence="8 9" key="1">
    <citation type="submission" date="2013-08" db="EMBL/GenBank/DDBJ databases">
        <authorList>
            <person name="Huang J."/>
            <person name="Wang G."/>
        </authorList>
    </citation>
    <scope>NUCLEOTIDE SEQUENCE [LARGE SCALE GENOMIC DNA]</scope>
    <source>
        <strain evidence="8 9">JSM 076056</strain>
    </source>
</reference>
<feature type="transmembrane region" description="Helical" evidence="6">
    <location>
        <begin position="91"/>
        <end position="113"/>
    </location>
</feature>
<dbReference type="InterPro" id="IPR000620">
    <property type="entry name" value="EamA_dom"/>
</dbReference>
<dbReference type="PANTHER" id="PTHR32322:SF2">
    <property type="entry name" value="EAMA DOMAIN-CONTAINING PROTEIN"/>
    <property type="match status" value="1"/>
</dbReference>
<comment type="similarity">
    <text evidence="2">Belongs to the EamA transporter family.</text>
</comment>
<dbReference type="AlphaFoldDB" id="A0A0A5GK22"/>
<proteinExistence type="inferred from homology"/>
<feature type="transmembrane region" description="Helical" evidence="6">
    <location>
        <begin position="122"/>
        <end position="140"/>
    </location>
</feature>
<keyword evidence="5 6" id="KW-0472">Membrane</keyword>
<dbReference type="InterPro" id="IPR050638">
    <property type="entry name" value="AA-Vitamin_Transporters"/>
</dbReference>
<dbReference type="OrthoDB" id="67135at2"/>
<keyword evidence="9" id="KW-1185">Reference proteome</keyword>